<name>A0A8J7SP24_9PROT</name>
<evidence type="ECO:0000256" key="4">
    <source>
        <dbReference type="ARBA" id="ARBA00023163"/>
    </source>
</evidence>
<protein>
    <submittedName>
        <fullName evidence="7">Sigma-70 family RNA polymerase sigma factor</fullName>
    </submittedName>
</protein>
<keyword evidence="8" id="KW-1185">Reference proteome</keyword>
<dbReference type="Gene3D" id="1.10.1740.10">
    <property type="match status" value="1"/>
</dbReference>
<organism evidence="7 8">
    <name type="scientific">Marivibrio halodurans</name>
    <dbReference type="NCBI Taxonomy" id="2039722"/>
    <lineage>
        <taxon>Bacteria</taxon>
        <taxon>Pseudomonadati</taxon>
        <taxon>Pseudomonadota</taxon>
        <taxon>Alphaproteobacteria</taxon>
        <taxon>Rhodospirillales</taxon>
        <taxon>Rhodospirillaceae</taxon>
        <taxon>Marivibrio</taxon>
    </lineage>
</organism>
<dbReference type="InterPro" id="IPR039425">
    <property type="entry name" value="RNA_pol_sigma-70-like"/>
</dbReference>
<evidence type="ECO:0000259" key="6">
    <source>
        <dbReference type="Pfam" id="PF08281"/>
    </source>
</evidence>
<gene>
    <name evidence="7" type="ORF">KAJ83_15180</name>
</gene>
<dbReference type="PANTHER" id="PTHR43133:SF63">
    <property type="entry name" value="RNA POLYMERASE SIGMA FACTOR FECI-RELATED"/>
    <property type="match status" value="1"/>
</dbReference>
<dbReference type="InterPro" id="IPR013325">
    <property type="entry name" value="RNA_pol_sigma_r2"/>
</dbReference>
<evidence type="ECO:0000256" key="3">
    <source>
        <dbReference type="ARBA" id="ARBA00023082"/>
    </source>
</evidence>
<dbReference type="Pfam" id="PF04542">
    <property type="entry name" value="Sigma70_r2"/>
    <property type="match status" value="1"/>
</dbReference>
<dbReference type="Proteomes" id="UP000672602">
    <property type="component" value="Unassembled WGS sequence"/>
</dbReference>
<dbReference type="Gene3D" id="1.10.10.10">
    <property type="entry name" value="Winged helix-like DNA-binding domain superfamily/Winged helix DNA-binding domain"/>
    <property type="match status" value="1"/>
</dbReference>
<evidence type="ECO:0000259" key="5">
    <source>
        <dbReference type="Pfam" id="PF04542"/>
    </source>
</evidence>
<comment type="caution">
    <text evidence="7">The sequence shown here is derived from an EMBL/GenBank/DDBJ whole genome shotgun (WGS) entry which is preliminary data.</text>
</comment>
<dbReference type="RefSeq" id="WP_210682945.1">
    <property type="nucleotide sequence ID" value="NZ_JAGMWN010000007.1"/>
</dbReference>
<feature type="domain" description="RNA polymerase sigma-70 region 2" evidence="5">
    <location>
        <begin position="10"/>
        <end position="74"/>
    </location>
</feature>
<accession>A0A8J7SP24</accession>
<keyword evidence="2" id="KW-0805">Transcription regulation</keyword>
<evidence type="ECO:0000313" key="7">
    <source>
        <dbReference type="EMBL" id="MBP5858363.1"/>
    </source>
</evidence>
<evidence type="ECO:0000256" key="2">
    <source>
        <dbReference type="ARBA" id="ARBA00023015"/>
    </source>
</evidence>
<dbReference type="Pfam" id="PF08281">
    <property type="entry name" value="Sigma70_r4_2"/>
    <property type="match status" value="1"/>
</dbReference>
<dbReference type="GO" id="GO:0006352">
    <property type="term" value="P:DNA-templated transcription initiation"/>
    <property type="evidence" value="ECO:0007669"/>
    <property type="project" value="InterPro"/>
</dbReference>
<feature type="domain" description="RNA polymerase sigma factor 70 region 4 type 2" evidence="6">
    <location>
        <begin position="109"/>
        <end position="158"/>
    </location>
</feature>
<dbReference type="InterPro" id="IPR013324">
    <property type="entry name" value="RNA_pol_sigma_r3/r4-like"/>
</dbReference>
<proteinExistence type="inferred from homology"/>
<reference evidence="7" key="1">
    <citation type="submission" date="2021-04" db="EMBL/GenBank/DDBJ databases">
        <authorList>
            <person name="Zhang D.-C."/>
        </authorList>
    </citation>
    <scope>NUCLEOTIDE SEQUENCE</scope>
    <source>
        <strain evidence="7">CGMCC 1.15697</strain>
    </source>
</reference>
<dbReference type="InterPro" id="IPR013249">
    <property type="entry name" value="RNA_pol_sigma70_r4_t2"/>
</dbReference>
<dbReference type="GO" id="GO:0016987">
    <property type="term" value="F:sigma factor activity"/>
    <property type="evidence" value="ECO:0007669"/>
    <property type="project" value="UniProtKB-KW"/>
</dbReference>
<dbReference type="GO" id="GO:0003677">
    <property type="term" value="F:DNA binding"/>
    <property type="evidence" value="ECO:0007669"/>
    <property type="project" value="InterPro"/>
</dbReference>
<comment type="similarity">
    <text evidence="1">Belongs to the sigma-70 factor family. ECF subfamily.</text>
</comment>
<keyword evidence="3" id="KW-0731">Sigma factor</keyword>
<dbReference type="EMBL" id="JAGMWN010000007">
    <property type="protein sequence ID" value="MBP5858363.1"/>
    <property type="molecule type" value="Genomic_DNA"/>
</dbReference>
<dbReference type="PANTHER" id="PTHR43133">
    <property type="entry name" value="RNA POLYMERASE ECF-TYPE SIGMA FACTO"/>
    <property type="match status" value="1"/>
</dbReference>
<dbReference type="InterPro" id="IPR036388">
    <property type="entry name" value="WH-like_DNA-bd_sf"/>
</dbReference>
<dbReference type="SUPFAM" id="SSF88946">
    <property type="entry name" value="Sigma2 domain of RNA polymerase sigma factors"/>
    <property type="match status" value="1"/>
</dbReference>
<dbReference type="InterPro" id="IPR014284">
    <property type="entry name" value="RNA_pol_sigma-70_dom"/>
</dbReference>
<dbReference type="InterPro" id="IPR007627">
    <property type="entry name" value="RNA_pol_sigma70_r2"/>
</dbReference>
<dbReference type="NCBIfam" id="TIGR02937">
    <property type="entry name" value="sigma70-ECF"/>
    <property type="match status" value="1"/>
</dbReference>
<dbReference type="AlphaFoldDB" id="A0A8J7SP24"/>
<keyword evidence="4" id="KW-0804">Transcription</keyword>
<evidence type="ECO:0000313" key="8">
    <source>
        <dbReference type="Proteomes" id="UP000672602"/>
    </source>
</evidence>
<evidence type="ECO:0000256" key="1">
    <source>
        <dbReference type="ARBA" id="ARBA00010641"/>
    </source>
</evidence>
<sequence>MSENAGKLELYLRYRASLIDYATPIVGSRSWAEDLVQEAYFRFMPQDGADRPVDQPVAYLYRIVRNLALDWRRRTIAEDQRDKAFRSVSDPHPMVPSPEDRALYSDELAEVDRALSELPDKMRLAFEMHRLGEAPLREIAERLDISVATAGRWTQQAHAHIARRLRDSES</sequence>
<dbReference type="SUPFAM" id="SSF88659">
    <property type="entry name" value="Sigma3 and sigma4 domains of RNA polymerase sigma factors"/>
    <property type="match status" value="1"/>
</dbReference>